<proteinExistence type="predicted"/>
<keyword evidence="1" id="KW-0812">Transmembrane</keyword>
<feature type="transmembrane region" description="Helical" evidence="1">
    <location>
        <begin position="20"/>
        <end position="40"/>
    </location>
</feature>
<gene>
    <name evidence="2" type="ORF">FRC54_06140</name>
</gene>
<keyword evidence="1" id="KW-1133">Transmembrane helix</keyword>
<comment type="caution">
    <text evidence="2">The sequence shown here is derived from an EMBL/GenBank/DDBJ whole genome shotgun (WGS) entry which is preliminary data.</text>
</comment>
<evidence type="ECO:0008006" key="4">
    <source>
        <dbReference type="Google" id="ProtNLM"/>
    </source>
</evidence>
<evidence type="ECO:0000313" key="2">
    <source>
        <dbReference type="EMBL" id="MQN01495.1"/>
    </source>
</evidence>
<name>A0A6N7J0D6_9FIRM</name>
<protein>
    <recommendedName>
        <fullName evidence="4">HlyD family secretion protein</fullName>
    </recommendedName>
</protein>
<reference evidence="2" key="1">
    <citation type="journal article" date="2020" name="Appl. Environ. Microbiol.">
        <title>Medium-Chain Fatty Acid Synthesis by 'Candidatus Weimeria bifida' gen. nov., sp. nov., and 'Candidatus Pseudoramibacter fermentans' sp. nov.</title>
        <authorList>
            <person name="Scarborough M.J."/>
            <person name="Myers K.S."/>
            <person name="Donohue T.J."/>
            <person name="Noguera D.R."/>
        </authorList>
    </citation>
    <scope>NUCLEOTIDE SEQUENCE</scope>
    <source>
        <strain evidence="2">LCO1.1</strain>
    </source>
</reference>
<dbReference type="EMBL" id="VOGC01000006">
    <property type="protein sequence ID" value="MQN01495.1"/>
    <property type="molecule type" value="Genomic_DNA"/>
</dbReference>
<evidence type="ECO:0000256" key="1">
    <source>
        <dbReference type="SAM" id="Phobius"/>
    </source>
</evidence>
<sequence length="397" mass="44892">MEDKNKVTKFHRVPEIHFEFILLIFIFIYLFFHLLSFFTGHHITVTEVKQGQIVTDNRFRALALRNETLVKAGGTGEAYYFLPDESRVKNGETVLSLDKTGDLISEIQKETSNSFSLSNDQKLRITEMLKGFNDSYSPETFESTYSLKKNASDYLSLVNGEKVKKTLNKSLDKHIKAGSVINVNSPSSGLVCLSYDNLNGLNEETFKKSSFDESALKTTEVSTGNSLSPDSTAFRLVTDDNWKLVTPISDTLYQSLKNKSTIEVRFDSDGTKVWANMHIIKREGVQYLVLEFDDSMDRFSGSRFLDIELLLDNESGLKVPNSSLVTKAKKGSDGEYMQTYGVYLANKGYTQYVEVKLLYKNGQYSIIEPVHNSSLRLYDYIVLDAKGVKDGDIINDK</sequence>
<keyword evidence="1" id="KW-0472">Membrane</keyword>
<organism evidence="2 3">
    <name type="scientific">Candidatus Weimeria bifida</name>
    <dbReference type="NCBI Taxonomy" id="2599074"/>
    <lineage>
        <taxon>Bacteria</taxon>
        <taxon>Bacillati</taxon>
        <taxon>Bacillota</taxon>
        <taxon>Clostridia</taxon>
        <taxon>Lachnospirales</taxon>
        <taxon>Lachnospiraceae</taxon>
        <taxon>Candidatus Weimeria</taxon>
    </lineage>
</organism>
<dbReference type="AlphaFoldDB" id="A0A6N7J0D6"/>
<dbReference type="Proteomes" id="UP000460257">
    <property type="component" value="Unassembled WGS sequence"/>
</dbReference>
<evidence type="ECO:0000313" key="3">
    <source>
        <dbReference type="Proteomes" id="UP000460257"/>
    </source>
</evidence>
<accession>A0A6N7J0D6</accession>
<keyword evidence="3" id="KW-1185">Reference proteome</keyword>